<feature type="region of interest" description="Disordered" evidence="3">
    <location>
        <begin position="31"/>
        <end position="56"/>
    </location>
</feature>
<evidence type="ECO:0000256" key="3">
    <source>
        <dbReference type="SAM" id="MobiDB-lite"/>
    </source>
</evidence>
<feature type="domain" description="Pectate lyase" evidence="5">
    <location>
        <begin position="71"/>
        <end position="354"/>
    </location>
</feature>
<name>A0ABP7YFB1_9ACTN</name>
<dbReference type="PANTHER" id="PTHR31683:SF18">
    <property type="entry name" value="PECTATE LYASE 21-RELATED"/>
    <property type="match status" value="1"/>
</dbReference>
<organism evidence="6 7">
    <name type="scientific">Actinomadura keratinilytica</name>
    <dbReference type="NCBI Taxonomy" id="547461"/>
    <lineage>
        <taxon>Bacteria</taxon>
        <taxon>Bacillati</taxon>
        <taxon>Actinomycetota</taxon>
        <taxon>Actinomycetes</taxon>
        <taxon>Streptosporangiales</taxon>
        <taxon>Thermomonosporaceae</taxon>
        <taxon>Actinomadura</taxon>
    </lineage>
</organism>
<feature type="compositionally biased region" description="Low complexity" evidence="3">
    <location>
        <begin position="31"/>
        <end position="41"/>
    </location>
</feature>
<dbReference type="EMBL" id="BAABDO010000017">
    <property type="protein sequence ID" value="GAA4135358.1"/>
    <property type="molecule type" value="Genomic_DNA"/>
</dbReference>
<reference evidence="7" key="1">
    <citation type="journal article" date="2019" name="Int. J. Syst. Evol. Microbiol.">
        <title>The Global Catalogue of Microorganisms (GCM) 10K type strain sequencing project: providing services to taxonomists for standard genome sequencing and annotation.</title>
        <authorList>
            <consortium name="The Broad Institute Genomics Platform"/>
            <consortium name="The Broad Institute Genome Sequencing Center for Infectious Disease"/>
            <person name="Wu L."/>
            <person name="Ma J."/>
        </authorList>
    </citation>
    <scope>NUCLEOTIDE SEQUENCE [LARGE SCALE GENOMIC DNA]</scope>
    <source>
        <strain evidence="7">JCM 17316</strain>
    </source>
</reference>
<dbReference type="InterPro" id="IPR002022">
    <property type="entry name" value="Pec_lyase"/>
</dbReference>
<proteinExistence type="inferred from homology"/>
<dbReference type="InterPro" id="IPR011050">
    <property type="entry name" value="Pectin_lyase_fold/virulence"/>
</dbReference>
<dbReference type="SMART" id="SM00656">
    <property type="entry name" value="Amb_all"/>
    <property type="match status" value="1"/>
</dbReference>
<dbReference type="SUPFAM" id="SSF51126">
    <property type="entry name" value="Pectin lyase-like"/>
    <property type="match status" value="1"/>
</dbReference>
<evidence type="ECO:0000313" key="6">
    <source>
        <dbReference type="EMBL" id="GAA4135358.1"/>
    </source>
</evidence>
<evidence type="ECO:0000256" key="2">
    <source>
        <dbReference type="RuleBase" id="RU361173"/>
    </source>
</evidence>
<comment type="caution">
    <text evidence="6">The sequence shown here is derived from an EMBL/GenBank/DDBJ whole genome shotgun (WGS) entry which is preliminary data.</text>
</comment>
<feature type="chain" id="PRO_5045203285" evidence="4">
    <location>
        <begin position="26"/>
        <end position="426"/>
    </location>
</feature>
<keyword evidence="2" id="KW-0119">Carbohydrate metabolism</keyword>
<keyword evidence="2" id="KW-0624">Polysaccharide degradation</keyword>
<sequence>MKLTATVVTSALAISGALAAQAAHAAAPRAASQGAASQSGGHRTDLGRQTLAPNDGWAAAEGGTTGGAAAAPENVVTVRTRQELAAAVAGDTPKIVYVRGHLKGGDDCDAYADPEYSLDAYLEAYDPAHWSGPASGPLEEARKRSTANQRKDVVVRIGSNTTIVGAGGGARLTGINLTVQDAENVIIRNLDVQDAYDCFPGWSGEDWKTEFDNITVSGSRHVWVDHVTLGDGDRPDSAEPKYFGKVWLHHDGLLDVVNGSDLVTVSWSKFADHDKSLLWGNSDSATGDRGKLRVTLHHNEFRGLIQRVPRVRYGRVHVYNNSYVWSPQSLYAWGAGKESAIYAQNNHFSAGTPAEKIIYNWGGTAIHAEGTYVGNRPVDALAAFNAANDPDLSGDVGWTPTLHGRIDPAPAVPGLVRARAGAGRVS</sequence>
<dbReference type="InterPro" id="IPR012334">
    <property type="entry name" value="Pectin_lyas_fold"/>
</dbReference>
<keyword evidence="4" id="KW-0732">Signal</keyword>
<comment type="similarity">
    <text evidence="2">Belongs to the polysaccharide lyase 1 family.</text>
</comment>
<dbReference type="RefSeq" id="WP_345019301.1">
    <property type="nucleotide sequence ID" value="NZ_BAABDO010000017.1"/>
</dbReference>
<evidence type="ECO:0000256" key="4">
    <source>
        <dbReference type="SAM" id="SignalP"/>
    </source>
</evidence>
<keyword evidence="2" id="KW-0964">Secreted</keyword>
<comment type="subcellular location">
    <subcellularLocation>
        <location evidence="2">Secreted</location>
    </subcellularLocation>
</comment>
<evidence type="ECO:0000256" key="1">
    <source>
        <dbReference type="ARBA" id="ARBA00023239"/>
    </source>
</evidence>
<feature type="signal peptide" evidence="4">
    <location>
        <begin position="1"/>
        <end position="25"/>
    </location>
</feature>
<evidence type="ECO:0000259" key="5">
    <source>
        <dbReference type="SMART" id="SM00656"/>
    </source>
</evidence>
<protein>
    <submittedName>
        <fullName evidence="6">Pectate lyase</fullName>
    </submittedName>
</protein>
<dbReference type="PANTHER" id="PTHR31683">
    <property type="entry name" value="PECTATE LYASE 18-RELATED"/>
    <property type="match status" value="1"/>
</dbReference>
<dbReference type="InterPro" id="IPR045032">
    <property type="entry name" value="PEL"/>
</dbReference>
<dbReference type="Pfam" id="PF00544">
    <property type="entry name" value="Pectate_lyase_4"/>
    <property type="match status" value="2"/>
</dbReference>
<gene>
    <name evidence="6" type="ORF">GCM10022416_17910</name>
</gene>
<dbReference type="GO" id="GO:0016829">
    <property type="term" value="F:lyase activity"/>
    <property type="evidence" value="ECO:0007669"/>
    <property type="project" value="UniProtKB-KW"/>
</dbReference>
<keyword evidence="7" id="KW-1185">Reference proteome</keyword>
<dbReference type="Gene3D" id="2.160.20.10">
    <property type="entry name" value="Single-stranded right-handed beta-helix, Pectin lyase-like"/>
    <property type="match status" value="1"/>
</dbReference>
<dbReference type="Proteomes" id="UP001500266">
    <property type="component" value="Unassembled WGS sequence"/>
</dbReference>
<accession>A0ABP7YFB1</accession>
<evidence type="ECO:0000313" key="7">
    <source>
        <dbReference type="Proteomes" id="UP001500266"/>
    </source>
</evidence>
<keyword evidence="1 2" id="KW-0456">Lyase</keyword>